<proteinExistence type="predicted"/>
<evidence type="ECO:0000313" key="2">
    <source>
        <dbReference type="EMBL" id="ASZ49401.1"/>
    </source>
</evidence>
<accession>A0A249W023</accession>
<dbReference type="AlphaFoldDB" id="A0A249W023"/>
<protein>
    <submittedName>
        <fullName evidence="2">DUF4382 domain-containing protein</fullName>
    </submittedName>
</protein>
<dbReference type="EMBL" id="CP023247">
    <property type="protein sequence ID" value="ASZ49401.1"/>
    <property type="molecule type" value="Genomic_DNA"/>
</dbReference>
<gene>
    <name evidence="2" type="ORF">YA91_01975</name>
</gene>
<evidence type="ECO:0000259" key="1">
    <source>
        <dbReference type="Pfam" id="PF14321"/>
    </source>
</evidence>
<sequence length="390" mass="41961">MTTLLRNVFNLQYLNYLVFKSPRLLRKISSFSTTFNRLPTKKVTPMNTIKFSLVGAAVVVALFGCNSDSNTITTTTPVTLSVSDAPIDDVSEVVITYSKVAFLPLDGGSPQIFEVYKTDEEGNYVDENGDPIPDGEDPLPLSVNLLNYQGSDVQELVEDEVIPSGNYKLCVFANDGAHPDYPSYVIDEATGNQIPLTVKGDGACPQGVGKEPNSGVLFFNNTFAVNPDNNEFVVEFDLRRGLKDGTGQNEGYSIQRTSVTLINTVTTGEIQGDVAAQTYADCEIDTSSANDYAHAVYLYEGSVAKEDMGPFAGEDGKATPIAAANVVPDMEQVNYEYEFGFVEPGTYSVGYTCTANDDSEEGIIAGETFSIYQATSGLTVSAGADTDANF</sequence>
<dbReference type="InterPro" id="IPR025491">
    <property type="entry name" value="DUF4382"/>
</dbReference>
<feature type="domain" description="DUF4382" evidence="1">
    <location>
        <begin position="76"/>
        <end position="254"/>
    </location>
</feature>
<reference evidence="2" key="1">
    <citation type="submission" date="2017-09" db="EMBL/GenBank/DDBJ databases">
        <authorList>
            <person name="Ehlers B."/>
            <person name="Leendertz F.H."/>
        </authorList>
    </citation>
    <scope>NUCLEOTIDE SEQUENCE</scope>
    <source>
        <strain evidence="2">MAVP-26</strain>
    </source>
</reference>
<dbReference type="Pfam" id="PF14321">
    <property type="entry name" value="DUF4382"/>
    <property type="match status" value="1"/>
</dbReference>
<organism evidence="2">
    <name type="scientific">Vibrio parahaemolyticus</name>
    <dbReference type="NCBI Taxonomy" id="670"/>
    <lineage>
        <taxon>Bacteria</taxon>
        <taxon>Pseudomonadati</taxon>
        <taxon>Pseudomonadota</taxon>
        <taxon>Gammaproteobacteria</taxon>
        <taxon>Vibrionales</taxon>
        <taxon>Vibrionaceae</taxon>
        <taxon>Vibrio</taxon>
    </lineage>
</organism>
<name>A0A249W023_VIBPH</name>